<dbReference type="PANTHER" id="PTHR43642">
    <property type="entry name" value="HYBRID SIGNAL TRANSDUCTION HISTIDINE KINASE G"/>
    <property type="match status" value="1"/>
</dbReference>
<dbReference type="InterPro" id="IPR027417">
    <property type="entry name" value="P-loop_NTPase"/>
</dbReference>
<dbReference type="Gene3D" id="3.40.50.300">
    <property type="entry name" value="P-loop containing nucleotide triphosphate hydrolases"/>
    <property type="match status" value="1"/>
</dbReference>
<feature type="domain" description="Orc1-like AAA ATPase" evidence="2">
    <location>
        <begin position="594"/>
        <end position="779"/>
    </location>
</feature>
<evidence type="ECO:0000259" key="2">
    <source>
        <dbReference type="Pfam" id="PF13191"/>
    </source>
</evidence>
<dbReference type="PANTHER" id="PTHR43642:SF1">
    <property type="entry name" value="HYBRID SIGNAL TRANSDUCTION HISTIDINE KINASE G"/>
    <property type="match status" value="1"/>
</dbReference>
<accession>A0A7S4MG27</accession>
<feature type="region of interest" description="Disordered" evidence="1">
    <location>
        <begin position="332"/>
        <end position="393"/>
    </location>
</feature>
<proteinExistence type="predicted"/>
<dbReference type="EMBL" id="HBKQ01011811">
    <property type="protein sequence ID" value="CAE2220086.1"/>
    <property type="molecule type" value="Transcribed_RNA"/>
</dbReference>
<feature type="compositionally biased region" description="Polar residues" evidence="1">
    <location>
        <begin position="375"/>
        <end position="392"/>
    </location>
</feature>
<sequence length="1566" mass="174096">MTDVCCESSVSSVVGGKYASEGESVMDKDGEDAKYISSCRSRPMSHPDDAKVLTDILCLMRSQLEVFVVSLDDGDLRFRQMAGKVGVGRVGIRCIHCTRNQSKSGNGTAPTSRNGAVSYPKSIRLVYQSVKNWQRYHFYACTAMPESVKERYKELKSSGKQHKSSRASTRYWEDSCRRIGMVDSDLGIKLRLGRFLSDDEQTKSETDEYTEQGTRELGPVDSNIPSFGKRNGRAPVGTIALSQSSDTGAVSKELVPPLDGDSNVKETKESVSLVRSANHERERHDTLKDIDTYERNANLNVDNEGLLAGNAQISVRGMASPRPSVVLEEQSIHPGETSTNRGIGNGDAVGPPFPGTIQDYEVPVERDATCPSPAPQQNTSPTPAVSSQQGRLLQSGLPSALSRSVGSNELSKEAVLDRVKVAIELVHAVTHICFIEVLGETGTIHSELNKPKNSDFNNLGAELYQLFSGEALSIPSRCGRRHETLTDWVDFAAAEDLFEAVYTEDDDGHIQQQQKKRDIKSKVSYTPLHDLGLPAALCTIVSDLIDHYTGNENNVYESLEQVEQDLRLIATAPEKYLVLNNSGSLRLSQSVICGRDEETSLLLEAFDHATSMESNESTMVLISGYSGTGKTALIQSVQSAYMKKGACFVSGKFDEMMQPQPLSAIASALDDYCGTLATNENRLNCVKEAVAAAIGSEGTALVGLIPNLGKLLCANDAPPIQLTGREAFQRILFMIRMLFWATCSRSNPVVLFLDDLQWADPVSLELMQVLVADTMIEGLLFVGSYRDNEVSADHPLMMHVDSIRRSGNVSIVPIHIGNLDSCGVISLVSNTLHLLPRTTRPLAEVIMNKTGGNALFVVQFLASLYDEGFLRYSLTSRRWEWDIEQIRNKDIADNVVELMTAKLLRLGEEVQEALSVAAGFGATCQKSLLLIIDRSPDVIMSTVMALDVAVTEGLMVKTDDMYRFSHDQIQRASYLLIPDSKREAFHLRIGRLLWKLSSNEETEKYLFVVVDQLHRGSSLIIDCDEKVNLAQLSLLAAQMATGMSGFSAAAAYLKAGIALVANDDWERHRDLCFDLHNSCAETEYILGDFEGMNGHLEEVLRRSITLEEKLKAYFILVSSSGSQGRTGDAINTTITVLAHLGEPFPSDVNGLAVKQEIMKTQKLLLARKWELDQMELMVDPVKLEAMKFLHRLMTYAYSANREYYVMITCRMLQLTLFHGICKESAVGFAAYGGIVCSLLDDLSGGDQIGKLALSIANKFQCKEVSSRARLIAHCLIFLLTQPMQASLAFLKESIDICMSFGRVDPGIVAYVTYVITIFFSGEPLRALIEEMQVQDQKMATLVRHGMQTMIKPLRQAVLNLLGRSRNPIELIGEEMDESYLSLYTEESSNYLFYYYFRMWLAYLFGEYEQCWEIAKSSLGNIAKNGIHNINIQRNYPFYSGLAALALARMEHKDEYLKAISTTMAKLEKWAASAPWNCQHKLELMKAEYAYLQRNIVLAAKMYDVAIETAAKHSFQHEQALALERAGIFYLECGDHDAAFEYFKRAHDCYYRWGAMSKAEQIKEQWM</sequence>
<name>A0A7S4MG27_9STRA</name>
<reference evidence="3" key="1">
    <citation type="submission" date="2021-01" db="EMBL/GenBank/DDBJ databases">
        <authorList>
            <person name="Corre E."/>
            <person name="Pelletier E."/>
            <person name="Niang G."/>
            <person name="Scheremetjew M."/>
            <person name="Finn R."/>
            <person name="Kale V."/>
            <person name="Holt S."/>
            <person name="Cochrane G."/>
            <person name="Meng A."/>
            <person name="Brown T."/>
            <person name="Cohen L."/>
        </authorList>
    </citation>
    <scope>NUCLEOTIDE SEQUENCE</scope>
    <source>
        <strain evidence="3">Isolate 1302-5</strain>
    </source>
</reference>
<dbReference type="SUPFAM" id="SSF52540">
    <property type="entry name" value="P-loop containing nucleoside triphosphate hydrolases"/>
    <property type="match status" value="1"/>
</dbReference>
<gene>
    <name evidence="3" type="ORF">OAUR00152_LOCUS7995</name>
</gene>
<dbReference type="InterPro" id="IPR053159">
    <property type="entry name" value="Hybrid_Histidine_Kinase"/>
</dbReference>
<evidence type="ECO:0000313" key="3">
    <source>
        <dbReference type="EMBL" id="CAE2220086.1"/>
    </source>
</evidence>
<organism evidence="3">
    <name type="scientific">Odontella aurita</name>
    <dbReference type="NCBI Taxonomy" id="265563"/>
    <lineage>
        <taxon>Eukaryota</taxon>
        <taxon>Sar</taxon>
        <taxon>Stramenopiles</taxon>
        <taxon>Ochrophyta</taxon>
        <taxon>Bacillariophyta</taxon>
        <taxon>Mediophyceae</taxon>
        <taxon>Biddulphiophycidae</taxon>
        <taxon>Eupodiscales</taxon>
        <taxon>Odontellaceae</taxon>
        <taxon>Odontella</taxon>
    </lineage>
</organism>
<dbReference type="Pfam" id="PF13191">
    <property type="entry name" value="AAA_16"/>
    <property type="match status" value="1"/>
</dbReference>
<feature type="region of interest" description="Disordered" evidence="1">
    <location>
        <begin position="199"/>
        <end position="231"/>
    </location>
</feature>
<dbReference type="InterPro" id="IPR041664">
    <property type="entry name" value="AAA_16"/>
</dbReference>
<protein>
    <recommendedName>
        <fullName evidence="2">Orc1-like AAA ATPase domain-containing protein</fullName>
    </recommendedName>
</protein>
<evidence type="ECO:0000256" key="1">
    <source>
        <dbReference type="SAM" id="MobiDB-lite"/>
    </source>
</evidence>